<protein>
    <submittedName>
        <fullName evidence="1">Uncharacterized protein</fullName>
    </submittedName>
</protein>
<reference evidence="2" key="1">
    <citation type="submission" date="2018-12" db="EMBL/GenBank/DDBJ databases">
        <title>Tengunoibacter tsumagoiensis gen. nov., sp. nov., Dictyobacter kobayashii sp. nov., D. alpinus sp. nov., and D. joshuensis sp. nov. and description of Dictyobacteraceae fam. nov. within the order Ktedonobacterales isolated from Tengu-no-mugimeshi.</title>
        <authorList>
            <person name="Wang C.M."/>
            <person name="Zheng Y."/>
            <person name="Sakai Y."/>
            <person name="Toyoda A."/>
            <person name="Minakuchi Y."/>
            <person name="Abe K."/>
            <person name="Yokota A."/>
            <person name="Yabe S."/>
        </authorList>
    </citation>
    <scope>NUCLEOTIDE SEQUENCE [LARGE SCALE GENOMIC DNA]</scope>
    <source>
        <strain evidence="2">S-27</strain>
    </source>
</reference>
<name>A0A401ZSY1_9CHLR</name>
<keyword evidence="2" id="KW-1185">Reference proteome</keyword>
<organism evidence="1 2">
    <name type="scientific">Dictyobacter aurantiacus</name>
    <dbReference type="NCBI Taxonomy" id="1936993"/>
    <lineage>
        <taxon>Bacteria</taxon>
        <taxon>Bacillati</taxon>
        <taxon>Chloroflexota</taxon>
        <taxon>Ktedonobacteria</taxon>
        <taxon>Ktedonobacterales</taxon>
        <taxon>Dictyobacteraceae</taxon>
        <taxon>Dictyobacter</taxon>
    </lineage>
</organism>
<evidence type="ECO:0000313" key="2">
    <source>
        <dbReference type="Proteomes" id="UP000287224"/>
    </source>
</evidence>
<comment type="caution">
    <text evidence="1">The sequence shown here is derived from an EMBL/GenBank/DDBJ whole genome shotgun (WGS) entry which is preliminary data.</text>
</comment>
<proteinExistence type="predicted"/>
<evidence type="ECO:0000313" key="1">
    <source>
        <dbReference type="EMBL" id="GCE09999.1"/>
    </source>
</evidence>
<gene>
    <name evidence="1" type="ORF">KDAU_73280</name>
</gene>
<dbReference type="EMBL" id="BIFQ01000002">
    <property type="protein sequence ID" value="GCE09999.1"/>
    <property type="molecule type" value="Genomic_DNA"/>
</dbReference>
<sequence>MLKQIGQSLMNRWLCDALVVIKDQQIAGCRLFQQTIDQQREEMQQSEICIVWLLPHLEQRLHQGGCTPLQREKHAVPEAMQIVIK</sequence>
<dbReference type="Proteomes" id="UP000287224">
    <property type="component" value="Unassembled WGS sequence"/>
</dbReference>
<dbReference type="AlphaFoldDB" id="A0A401ZSY1"/>
<accession>A0A401ZSY1</accession>